<reference evidence="1" key="1">
    <citation type="submission" date="2018-11" db="EMBL/GenBank/DDBJ databases">
        <authorList>
            <consortium name="Genoscope - CEA"/>
            <person name="William W."/>
        </authorList>
    </citation>
    <scope>NUCLEOTIDE SEQUENCE</scope>
</reference>
<sequence length="46" mass="5424">MVSLLVLLLLIVKLWRLNFSRKSPRLRSLLLAAISLFWFISGPRRE</sequence>
<proteinExistence type="predicted"/>
<organism evidence="1">
    <name type="scientific">Brassica campestris</name>
    <name type="common">Field mustard</name>
    <dbReference type="NCBI Taxonomy" id="3711"/>
    <lineage>
        <taxon>Eukaryota</taxon>
        <taxon>Viridiplantae</taxon>
        <taxon>Streptophyta</taxon>
        <taxon>Embryophyta</taxon>
        <taxon>Tracheophyta</taxon>
        <taxon>Spermatophyta</taxon>
        <taxon>Magnoliopsida</taxon>
        <taxon>eudicotyledons</taxon>
        <taxon>Gunneridae</taxon>
        <taxon>Pentapetalae</taxon>
        <taxon>rosids</taxon>
        <taxon>malvids</taxon>
        <taxon>Brassicales</taxon>
        <taxon>Brassicaceae</taxon>
        <taxon>Brassiceae</taxon>
        <taxon>Brassica</taxon>
    </lineage>
</organism>
<evidence type="ECO:0000313" key="1">
    <source>
        <dbReference type="EMBL" id="VDD08216.1"/>
    </source>
</evidence>
<accession>A0A3P6BZA0</accession>
<gene>
    <name evidence="1" type="ORF">BRAA08T35441Z</name>
</gene>
<protein>
    <submittedName>
        <fullName evidence="1">Uncharacterized protein</fullName>
    </submittedName>
</protein>
<dbReference type="EMBL" id="LR031575">
    <property type="protein sequence ID" value="VDD08216.1"/>
    <property type="molecule type" value="Genomic_DNA"/>
</dbReference>
<name>A0A3P6BZA0_BRACM</name>
<dbReference type="AlphaFoldDB" id="A0A3P6BZA0"/>